<keyword evidence="3" id="KW-1185">Reference proteome</keyword>
<evidence type="ECO:0000259" key="2">
    <source>
        <dbReference type="Pfam" id="PF17172"/>
    </source>
</evidence>
<dbReference type="Proteomes" id="UP000504637">
    <property type="component" value="Unplaced"/>
</dbReference>
<dbReference type="InterPro" id="IPR050931">
    <property type="entry name" value="Mito_Protein_Transport_Metaxin"/>
</dbReference>
<dbReference type="CDD" id="cd03054">
    <property type="entry name" value="GST_N_Metaxin"/>
    <property type="match status" value="1"/>
</dbReference>
<dbReference type="PANTHER" id="PTHR12289">
    <property type="entry name" value="METAXIN RELATED"/>
    <property type="match status" value="1"/>
</dbReference>
<dbReference type="RefSeq" id="XP_033463599.1">
    <property type="nucleotide sequence ID" value="XM_033604052.1"/>
</dbReference>
<dbReference type="CDD" id="cd03193">
    <property type="entry name" value="GST_C_Metaxin"/>
    <property type="match status" value="1"/>
</dbReference>
<sequence>MDDSAKGNAAESKDDRSWSIFDVPPPLKRIFDHFPLQTYPVDELPQRVPRGRTDHVLHVFTTENDAAHNRPSFNPQCLKYQTYLRFAGIRFRTVVSSNHASPTGVLPFVQPGSSNPDCLSPSQPIPSNKLRKWVEVAGSSEQLKEEDDVRYDAYTSLLEGRIRTLWLCQLYLVAPNAPLVRRLYVNPCSSQPFVRTAIAQQLQAAAETEVIKARQKNAVSLLDVSRDAEEAFLAFSSLLGDDSWFFGNDRPGMFDASVFAYTHLLLDENLGWVHNPAGEIVKRHENLARHRDRILDMYF</sequence>
<dbReference type="AlphaFoldDB" id="A0A6J3MFE1"/>
<dbReference type="GeneID" id="54361852"/>
<dbReference type="Pfam" id="PF17172">
    <property type="entry name" value="GST_N_4"/>
    <property type="match status" value="1"/>
</dbReference>
<accession>A0A6J3MFE1</accession>
<dbReference type="GO" id="GO:0001401">
    <property type="term" value="C:SAM complex"/>
    <property type="evidence" value="ECO:0007669"/>
    <property type="project" value="TreeGrafter"/>
</dbReference>
<evidence type="ECO:0000313" key="3">
    <source>
        <dbReference type="Proteomes" id="UP000504637"/>
    </source>
</evidence>
<evidence type="ECO:0000259" key="1">
    <source>
        <dbReference type="Pfam" id="PF17171"/>
    </source>
</evidence>
<feature type="domain" description="Metaxin glutathione S-transferase" evidence="1">
    <location>
        <begin position="228"/>
        <end position="294"/>
    </location>
</feature>
<dbReference type="PANTHER" id="PTHR12289:SF44">
    <property type="entry name" value="OUTER MEMBRANE PROTEIN (SAM35), PUTATIVE (AFU_ORTHOLOGUE AFUA_1G13180)-RELATED"/>
    <property type="match status" value="1"/>
</dbReference>
<dbReference type="Pfam" id="PF17171">
    <property type="entry name" value="GST_C_6"/>
    <property type="match status" value="1"/>
</dbReference>
<reference evidence="4" key="2">
    <citation type="submission" date="2020-04" db="EMBL/GenBank/DDBJ databases">
        <authorList>
            <consortium name="NCBI Genome Project"/>
        </authorList>
    </citation>
    <scope>NUCLEOTIDE SEQUENCE</scope>
    <source>
        <strain evidence="4">CBS 342.82</strain>
    </source>
</reference>
<reference evidence="4" key="3">
    <citation type="submission" date="2025-08" db="UniProtKB">
        <authorList>
            <consortium name="RefSeq"/>
        </authorList>
    </citation>
    <scope>IDENTIFICATION</scope>
    <source>
        <strain evidence="4">CBS 342.82</strain>
    </source>
</reference>
<dbReference type="InterPro" id="IPR021211">
    <property type="entry name" value="SAM35"/>
</dbReference>
<dbReference type="Pfam" id="PF10806">
    <property type="entry name" value="SAM35"/>
    <property type="match status" value="1"/>
</dbReference>
<reference evidence="4" key="1">
    <citation type="submission" date="2020-01" db="EMBL/GenBank/DDBJ databases">
        <authorList>
            <consortium name="DOE Joint Genome Institute"/>
            <person name="Haridas S."/>
            <person name="Albert R."/>
            <person name="Binder M."/>
            <person name="Bloem J."/>
            <person name="Labutti K."/>
            <person name="Salamov A."/>
            <person name="Andreopoulos B."/>
            <person name="Baker S.E."/>
            <person name="Barry K."/>
            <person name="Bills G."/>
            <person name="Bluhm B.H."/>
            <person name="Cannon C."/>
            <person name="Castanera R."/>
            <person name="Culley D.E."/>
            <person name="Daum C."/>
            <person name="Ezra D."/>
            <person name="Gonzalez J.B."/>
            <person name="Henrissat B."/>
            <person name="Kuo A."/>
            <person name="Liang C."/>
            <person name="Lipzen A."/>
            <person name="Lutzoni F."/>
            <person name="Magnuson J."/>
            <person name="Mondo S."/>
            <person name="Nolan M."/>
            <person name="Ohm R."/>
            <person name="Pangilinan J."/>
            <person name="Park H.-J."/>
            <person name="Ramirez L."/>
            <person name="Alfaro M."/>
            <person name="Sun H."/>
            <person name="Tritt A."/>
            <person name="Yoshinaga Y."/>
            <person name="Zwiers L.-H."/>
            <person name="Turgeon B.G."/>
            <person name="Goodwin S.B."/>
            <person name="Spatafora J.W."/>
            <person name="Crous P.W."/>
            <person name="Grigoriev I.V."/>
        </authorList>
    </citation>
    <scope>NUCLEOTIDE SEQUENCE</scope>
    <source>
        <strain evidence="4">CBS 342.82</strain>
    </source>
</reference>
<dbReference type="GO" id="GO:0007005">
    <property type="term" value="P:mitochondrion organization"/>
    <property type="evidence" value="ECO:0007669"/>
    <property type="project" value="TreeGrafter"/>
</dbReference>
<evidence type="ECO:0000313" key="4">
    <source>
        <dbReference type="RefSeq" id="XP_033463599.1"/>
    </source>
</evidence>
<dbReference type="OrthoDB" id="198787at2759"/>
<feature type="domain" description="Thioredoxin-like fold" evidence="2">
    <location>
        <begin position="75"/>
        <end position="172"/>
    </location>
</feature>
<evidence type="ECO:0008006" key="5">
    <source>
        <dbReference type="Google" id="ProtNLM"/>
    </source>
</evidence>
<organism evidence="4">
    <name type="scientific">Dissoconium aciculare CBS 342.82</name>
    <dbReference type="NCBI Taxonomy" id="1314786"/>
    <lineage>
        <taxon>Eukaryota</taxon>
        <taxon>Fungi</taxon>
        <taxon>Dikarya</taxon>
        <taxon>Ascomycota</taxon>
        <taxon>Pezizomycotina</taxon>
        <taxon>Dothideomycetes</taxon>
        <taxon>Dothideomycetidae</taxon>
        <taxon>Mycosphaerellales</taxon>
        <taxon>Dissoconiaceae</taxon>
        <taxon>Dissoconium</taxon>
    </lineage>
</organism>
<name>A0A6J3MFE1_9PEZI</name>
<gene>
    <name evidence="4" type="ORF">K489DRAFT_376988</name>
</gene>
<dbReference type="InterPro" id="IPR033468">
    <property type="entry name" value="Metaxin_GST"/>
</dbReference>
<proteinExistence type="predicted"/>
<dbReference type="InterPro" id="IPR012336">
    <property type="entry name" value="Thioredoxin-like_fold"/>
</dbReference>
<protein>
    <recommendedName>
        <fullName evidence="5">Mitochondrial outer membrane protein</fullName>
    </recommendedName>
</protein>